<evidence type="ECO:0000256" key="1">
    <source>
        <dbReference type="SAM" id="MobiDB-lite"/>
    </source>
</evidence>
<dbReference type="Pfam" id="PF07813">
    <property type="entry name" value="LTXXQ"/>
    <property type="match status" value="1"/>
</dbReference>
<evidence type="ECO:0008006" key="5">
    <source>
        <dbReference type="Google" id="ProtNLM"/>
    </source>
</evidence>
<evidence type="ECO:0000313" key="4">
    <source>
        <dbReference type="Proteomes" id="UP000284006"/>
    </source>
</evidence>
<gene>
    <name evidence="3" type="ORF">D3872_16315</name>
</gene>
<organism evidence="3 4">
    <name type="scientific">Massilia cavernae</name>
    <dbReference type="NCBI Taxonomy" id="2320864"/>
    <lineage>
        <taxon>Bacteria</taxon>
        <taxon>Pseudomonadati</taxon>
        <taxon>Pseudomonadota</taxon>
        <taxon>Betaproteobacteria</taxon>
        <taxon>Burkholderiales</taxon>
        <taxon>Oxalobacteraceae</taxon>
        <taxon>Telluria group</taxon>
        <taxon>Massilia</taxon>
    </lineage>
</organism>
<name>A0A418XQQ8_9BURK</name>
<evidence type="ECO:0000313" key="3">
    <source>
        <dbReference type="EMBL" id="RJG14815.1"/>
    </source>
</evidence>
<comment type="caution">
    <text evidence="3">The sequence shown here is derived from an EMBL/GenBank/DDBJ whole genome shotgun (WGS) entry which is preliminary data.</text>
</comment>
<feature type="signal peptide" evidence="2">
    <location>
        <begin position="1"/>
        <end position="26"/>
    </location>
</feature>
<evidence type="ECO:0000256" key="2">
    <source>
        <dbReference type="SAM" id="SignalP"/>
    </source>
</evidence>
<dbReference type="AlphaFoldDB" id="A0A418XQQ8"/>
<feature type="region of interest" description="Disordered" evidence="1">
    <location>
        <begin position="145"/>
        <end position="179"/>
    </location>
</feature>
<dbReference type="OrthoDB" id="5298564at2"/>
<keyword evidence="4" id="KW-1185">Reference proteome</keyword>
<keyword evidence="2" id="KW-0732">Signal</keyword>
<dbReference type="EMBL" id="QYUP01000124">
    <property type="protein sequence ID" value="RJG14815.1"/>
    <property type="molecule type" value="Genomic_DNA"/>
</dbReference>
<feature type="compositionally biased region" description="Basic residues" evidence="1">
    <location>
        <begin position="150"/>
        <end position="162"/>
    </location>
</feature>
<dbReference type="RefSeq" id="WP_119811797.1">
    <property type="nucleotide sequence ID" value="NZ_QYUP01000124.1"/>
</dbReference>
<dbReference type="InterPro" id="IPR012899">
    <property type="entry name" value="LTXXQ"/>
</dbReference>
<accession>A0A418XQQ8</accession>
<proteinExistence type="predicted"/>
<feature type="chain" id="PRO_5019570369" description="LTXXQ motif family protein" evidence="2">
    <location>
        <begin position="27"/>
        <end position="179"/>
    </location>
</feature>
<dbReference type="GO" id="GO:0042597">
    <property type="term" value="C:periplasmic space"/>
    <property type="evidence" value="ECO:0007669"/>
    <property type="project" value="InterPro"/>
</dbReference>
<protein>
    <recommendedName>
        <fullName evidence="5">LTXXQ motif family protein</fullName>
    </recommendedName>
</protein>
<reference evidence="3 4" key="1">
    <citation type="submission" date="2018-09" db="EMBL/GenBank/DDBJ databases">
        <authorList>
            <person name="Zhu H."/>
        </authorList>
    </citation>
    <scope>NUCLEOTIDE SEQUENCE [LARGE SCALE GENOMIC DNA]</scope>
    <source>
        <strain evidence="3 4">K1S02-61</strain>
    </source>
</reference>
<sequence length="179" mass="19687">MNALRKSIVIGLTVLGLGSAVLPSFAAEEGRQGHAMTQQERDAKRAEWQAKRAAHCARHQAKLHDALKLSAAQEPAWAAYQAAIKPAGTPQARGERGDWKALSTPQHMERRIEMAKQRIARMEARLAATRQLFAALSPEQQKLFDENSKHGGRHGMRHRGMHHGHDGHGGHGMEHGKAS</sequence>
<dbReference type="Proteomes" id="UP000284006">
    <property type="component" value="Unassembled WGS sequence"/>
</dbReference>
<feature type="compositionally biased region" description="Basic and acidic residues" evidence="1">
    <location>
        <begin position="163"/>
        <end position="179"/>
    </location>
</feature>